<dbReference type="RefSeq" id="WP_189350139.1">
    <property type="nucleotide sequence ID" value="NZ_BMXK01000008.1"/>
</dbReference>
<dbReference type="Pfam" id="PF00149">
    <property type="entry name" value="Metallophos"/>
    <property type="match status" value="1"/>
</dbReference>
<dbReference type="SUPFAM" id="SSF56300">
    <property type="entry name" value="Metallo-dependent phosphatases"/>
    <property type="match status" value="1"/>
</dbReference>
<dbReference type="PANTHER" id="PTHR30337">
    <property type="entry name" value="COMPONENT OF ATP-DEPENDENT DSDNA EXONUCLEASE"/>
    <property type="match status" value="1"/>
</dbReference>
<dbReference type="EMBL" id="BMXK01000008">
    <property type="protein sequence ID" value="GHD08431.1"/>
    <property type="molecule type" value="Genomic_DNA"/>
</dbReference>
<dbReference type="InterPro" id="IPR029052">
    <property type="entry name" value="Metallo-depent_PP-like"/>
</dbReference>
<keyword evidence="11" id="KW-1185">Reference proteome</keyword>
<evidence type="ECO:0000256" key="6">
    <source>
        <dbReference type="ARBA" id="ARBA00022839"/>
    </source>
</evidence>
<dbReference type="InterPro" id="IPR004593">
    <property type="entry name" value="SbcD"/>
</dbReference>
<dbReference type="InterPro" id="IPR050535">
    <property type="entry name" value="DNA_Repair-Maintenance_Comp"/>
</dbReference>
<keyword evidence="5 7" id="KW-0378">Hydrolase</keyword>
<evidence type="ECO:0000313" key="10">
    <source>
        <dbReference type="EMBL" id="GHD08431.1"/>
    </source>
</evidence>
<comment type="function">
    <text evidence="7">SbcCD cleaves DNA hairpin structures. These structures can inhibit DNA replication and are intermediates in certain DNA recombination reactions. The complex acts as a 3'-&gt;5' double strand exonuclease that can open hairpins. It also has a 5' single-strand endonuclease activity.</text>
</comment>
<dbReference type="InterPro" id="IPR041796">
    <property type="entry name" value="Mre11_N"/>
</dbReference>
<evidence type="ECO:0000256" key="2">
    <source>
        <dbReference type="ARBA" id="ARBA00011322"/>
    </source>
</evidence>
<reference evidence="11" key="1">
    <citation type="journal article" date="2019" name="Int. J. Syst. Evol. Microbiol.">
        <title>The Global Catalogue of Microorganisms (GCM) 10K type strain sequencing project: providing services to taxonomists for standard genome sequencing and annotation.</title>
        <authorList>
            <consortium name="The Broad Institute Genomics Platform"/>
            <consortium name="The Broad Institute Genome Sequencing Center for Infectious Disease"/>
            <person name="Wu L."/>
            <person name="Ma J."/>
        </authorList>
    </citation>
    <scope>NUCLEOTIDE SEQUENCE [LARGE SCALE GENOMIC DNA]</scope>
    <source>
        <strain evidence="11">KCTC 19466</strain>
    </source>
</reference>
<feature type="domain" description="Nuclease SbcCD subunit D C-terminal" evidence="9">
    <location>
        <begin position="272"/>
        <end position="356"/>
    </location>
</feature>
<evidence type="ECO:0000256" key="4">
    <source>
        <dbReference type="ARBA" id="ARBA00022722"/>
    </source>
</evidence>
<evidence type="ECO:0000256" key="5">
    <source>
        <dbReference type="ARBA" id="ARBA00022801"/>
    </source>
</evidence>
<dbReference type="InterPro" id="IPR026843">
    <property type="entry name" value="SbcD_C"/>
</dbReference>
<comment type="caution">
    <text evidence="10">The sequence shown here is derived from an EMBL/GenBank/DDBJ whole genome shotgun (WGS) entry which is preliminary data.</text>
</comment>
<comment type="subunit">
    <text evidence="2 7">Heterodimer of SbcC and SbcD.</text>
</comment>
<name>A0ABQ3GI77_9MICC</name>
<protein>
    <recommendedName>
        <fullName evidence="3 7">Nuclease SbcCD subunit D</fullName>
    </recommendedName>
</protein>
<keyword evidence="6 7" id="KW-0269">Exonuclease</keyword>
<dbReference type="Pfam" id="PF12320">
    <property type="entry name" value="SbcD_C"/>
    <property type="match status" value="1"/>
</dbReference>
<feature type="domain" description="Calcineurin-like phosphoesterase" evidence="8">
    <location>
        <begin position="1"/>
        <end position="101"/>
    </location>
</feature>
<evidence type="ECO:0000256" key="1">
    <source>
        <dbReference type="ARBA" id="ARBA00010555"/>
    </source>
</evidence>
<evidence type="ECO:0000259" key="9">
    <source>
        <dbReference type="Pfam" id="PF12320"/>
    </source>
</evidence>
<evidence type="ECO:0000256" key="3">
    <source>
        <dbReference type="ARBA" id="ARBA00013365"/>
    </source>
</evidence>
<keyword evidence="7" id="KW-0235">DNA replication</keyword>
<accession>A0ABQ3GI77</accession>
<evidence type="ECO:0000256" key="7">
    <source>
        <dbReference type="RuleBase" id="RU363069"/>
    </source>
</evidence>
<organism evidence="10 11">
    <name type="scientific">Zhihengliuella salsuginis</name>
    <dbReference type="NCBI Taxonomy" id="578222"/>
    <lineage>
        <taxon>Bacteria</taxon>
        <taxon>Bacillati</taxon>
        <taxon>Actinomycetota</taxon>
        <taxon>Actinomycetes</taxon>
        <taxon>Micrococcales</taxon>
        <taxon>Micrococcaceae</taxon>
        <taxon>Zhihengliuella</taxon>
    </lineage>
</organism>
<comment type="similarity">
    <text evidence="1 7">Belongs to the SbcD family.</text>
</comment>
<dbReference type="Gene3D" id="3.60.21.10">
    <property type="match status" value="1"/>
</dbReference>
<gene>
    <name evidence="7 10" type="primary">sbcD</name>
    <name evidence="10" type="ORF">GCM10008096_20070</name>
</gene>
<dbReference type="InterPro" id="IPR004843">
    <property type="entry name" value="Calcineurin-like_PHP"/>
</dbReference>
<evidence type="ECO:0000313" key="11">
    <source>
        <dbReference type="Proteomes" id="UP000642819"/>
    </source>
</evidence>
<dbReference type="PANTHER" id="PTHR30337:SF0">
    <property type="entry name" value="NUCLEASE SBCCD SUBUNIT D"/>
    <property type="match status" value="1"/>
</dbReference>
<proteinExistence type="inferred from homology"/>
<dbReference type="Proteomes" id="UP000642819">
    <property type="component" value="Unassembled WGS sequence"/>
</dbReference>
<keyword evidence="4 7" id="KW-0540">Nuclease</keyword>
<sequence length="387" mass="42416">MKILHTSDWHLGRSFHGAGLESAQLKFIDELVACVEEDGVDVVLISGDVYDRAMPGVDVVGLFDEALIRLREAGAQVVVTSGNHDSAIRLGFGARLMRLSGVHVRTAVAAAAEPVVFDAPDHQVAVYPVPYLEPRMVREELGVEAPGHPPVVNAVLERIREDLERRRREGSAPIVSVVMAHVFATGAEPSESERDLSIGGVDNVPVDYFGDFDYAALGHLHGRQRLAGNVRYSGSPIAYSFSEVHHRKGAWLVETGADGVVDVSARDWTPERRLATLRGDLEDLLADAAHAEAEAAYCQVTLTDPERPARALERVRGRFPHLLVLRFEPRGRQDAAASYADRVRRARNPIEVTGDFVDHVRRRRLDEAEQDVVAAAFAAVREGRGEA</sequence>
<dbReference type="CDD" id="cd00840">
    <property type="entry name" value="MPP_Mre11_N"/>
    <property type="match status" value="1"/>
</dbReference>
<evidence type="ECO:0000259" key="8">
    <source>
        <dbReference type="Pfam" id="PF00149"/>
    </source>
</evidence>
<dbReference type="NCBIfam" id="TIGR00619">
    <property type="entry name" value="sbcd"/>
    <property type="match status" value="1"/>
</dbReference>
<keyword evidence="7" id="KW-0255">Endonuclease</keyword>
<keyword evidence="7" id="KW-0233">DNA recombination</keyword>